<dbReference type="RefSeq" id="WP_092817341.1">
    <property type="nucleotide sequence ID" value="NZ_FNWU01000008.1"/>
</dbReference>
<keyword evidence="4" id="KW-1185">Reference proteome</keyword>
<feature type="domain" description="HVO-0234-like beta-propeller" evidence="2">
    <location>
        <begin position="138"/>
        <end position="338"/>
    </location>
</feature>
<dbReference type="Pfam" id="PF23366">
    <property type="entry name" value="Beta-prop_HVO_0234"/>
    <property type="match status" value="2"/>
</dbReference>
<evidence type="ECO:0000313" key="4">
    <source>
        <dbReference type="Proteomes" id="UP000199215"/>
    </source>
</evidence>
<feature type="domain" description="HVO-0234-like beta-propeller" evidence="2">
    <location>
        <begin position="8"/>
        <end position="108"/>
    </location>
</feature>
<dbReference type="EMBL" id="FNWU01000008">
    <property type="protein sequence ID" value="SEH56916.1"/>
    <property type="molecule type" value="Genomic_DNA"/>
</dbReference>
<feature type="region of interest" description="Disordered" evidence="1">
    <location>
        <begin position="107"/>
        <end position="142"/>
    </location>
</feature>
<dbReference type="Proteomes" id="UP000199215">
    <property type="component" value="Unassembled WGS sequence"/>
</dbReference>
<evidence type="ECO:0000259" key="2">
    <source>
        <dbReference type="Pfam" id="PF23366"/>
    </source>
</evidence>
<evidence type="ECO:0000313" key="3">
    <source>
        <dbReference type="EMBL" id="SEH56916.1"/>
    </source>
</evidence>
<sequence>MPAEDDISIEEKRVYAGSAGRTDVYLASADGLVRVAVSGDKIGEFGMVADVAARDVAIHERPDAPALLAVATPEDLLVGAVGELDDGLGGLEAAGIGSTAAVGLTNATRSRGVGDGSDDGTGGVPRNGTDGPSGSGGSDRFLAATADGDVVDVRFSGADEETARPTIETTTIGSVEEPHAVDSGLIAAADGVHRAASSGGTMGGTGGSDGRSGLERVGLRTVRDVAGTGVPLAAADDGLYWLANGWMAAIEAATGHVAADGDGHALAATGEGLVAHAGTDWSREAWEPRSLPVAGDVTALAYGPGIALAATDAGALCVDAGDGWRHQILGVREVGGIATHAVA</sequence>
<feature type="compositionally biased region" description="Gly residues" evidence="1">
    <location>
        <begin position="113"/>
        <end position="137"/>
    </location>
</feature>
<accession>A0A1H6J4C0</accession>
<reference evidence="3 4" key="1">
    <citation type="submission" date="2016-10" db="EMBL/GenBank/DDBJ databases">
        <authorList>
            <person name="de Groot N.N."/>
        </authorList>
    </citation>
    <scope>NUCLEOTIDE SEQUENCE [LARGE SCALE GENOMIC DNA]</scope>
    <source>
        <strain evidence="3 4">IBRC-M10418</strain>
    </source>
</reference>
<organism evidence="3 4">
    <name type="scientific">Halopenitus malekzadehii</name>
    <dbReference type="NCBI Taxonomy" id="1267564"/>
    <lineage>
        <taxon>Archaea</taxon>
        <taxon>Methanobacteriati</taxon>
        <taxon>Methanobacteriota</taxon>
        <taxon>Stenosarchaea group</taxon>
        <taxon>Halobacteria</taxon>
        <taxon>Halobacteriales</taxon>
        <taxon>Haloferacaceae</taxon>
        <taxon>Halopenitus</taxon>
    </lineage>
</organism>
<dbReference type="STRING" id="1267564.SAMN05192561_10816"/>
<proteinExistence type="predicted"/>
<evidence type="ECO:0000256" key="1">
    <source>
        <dbReference type="SAM" id="MobiDB-lite"/>
    </source>
</evidence>
<name>A0A1H6J4C0_9EURY</name>
<dbReference type="InterPro" id="IPR056505">
    <property type="entry name" value="Beta-prop_HVO_0234"/>
</dbReference>
<gene>
    <name evidence="3" type="ORF">SAMN05192561_10816</name>
</gene>
<dbReference type="AlphaFoldDB" id="A0A1H6J4C0"/>
<dbReference type="OrthoDB" id="213812at2157"/>
<protein>
    <recommendedName>
        <fullName evidence="2">HVO-0234-like beta-propeller domain-containing protein</fullName>
    </recommendedName>
</protein>